<dbReference type="InterPro" id="IPR017896">
    <property type="entry name" value="4Fe4S_Fe-S-bd"/>
</dbReference>
<evidence type="ECO:0000256" key="1">
    <source>
        <dbReference type="ARBA" id="ARBA00022723"/>
    </source>
</evidence>
<dbReference type="EMBL" id="LGTC01000001">
    <property type="protein sequence ID" value="KNY26824.1"/>
    <property type="molecule type" value="Genomic_DNA"/>
</dbReference>
<evidence type="ECO:0000313" key="6">
    <source>
        <dbReference type="Proteomes" id="UP000036923"/>
    </source>
</evidence>
<dbReference type="eggNOG" id="COG1035">
    <property type="taxonomic scope" value="Bacteria"/>
</dbReference>
<dbReference type="RefSeq" id="WP_036947056.1">
    <property type="nucleotide sequence ID" value="NZ_KN050764.1"/>
</dbReference>
<dbReference type="InterPro" id="IPR052977">
    <property type="entry name" value="Polyferredoxin-like_ET"/>
</dbReference>
<proteinExistence type="predicted"/>
<name>A0A0L6JM27_9FIRM</name>
<dbReference type="OrthoDB" id="430408at2"/>
<organism evidence="5 6">
    <name type="scientific">Pseudobacteroides cellulosolvens ATCC 35603 = DSM 2933</name>
    <dbReference type="NCBI Taxonomy" id="398512"/>
    <lineage>
        <taxon>Bacteria</taxon>
        <taxon>Bacillati</taxon>
        <taxon>Bacillota</taxon>
        <taxon>Clostridia</taxon>
        <taxon>Eubacteriales</taxon>
        <taxon>Oscillospiraceae</taxon>
        <taxon>Pseudobacteroides</taxon>
    </lineage>
</organism>
<dbReference type="InterPro" id="IPR007525">
    <property type="entry name" value="FrhB_FdhB_C"/>
</dbReference>
<evidence type="ECO:0000259" key="4">
    <source>
        <dbReference type="PROSITE" id="PS51379"/>
    </source>
</evidence>
<dbReference type="Gene3D" id="3.30.70.20">
    <property type="match status" value="1"/>
</dbReference>
<dbReference type="PROSITE" id="PS00198">
    <property type="entry name" value="4FE4S_FER_1"/>
    <property type="match status" value="2"/>
</dbReference>
<dbReference type="AlphaFoldDB" id="A0A0L6JM27"/>
<dbReference type="GO" id="GO:0046872">
    <property type="term" value="F:metal ion binding"/>
    <property type="evidence" value="ECO:0007669"/>
    <property type="project" value="UniProtKB-KW"/>
</dbReference>
<reference evidence="6" key="1">
    <citation type="submission" date="2015-07" db="EMBL/GenBank/DDBJ databases">
        <title>Near-Complete Genome Sequence of the Cellulolytic Bacterium Bacteroides (Pseudobacteroides) cellulosolvens ATCC 35603.</title>
        <authorList>
            <person name="Dassa B."/>
            <person name="Utturkar S.M."/>
            <person name="Klingeman D.M."/>
            <person name="Hurt R.A."/>
            <person name="Keller M."/>
            <person name="Xu J."/>
            <person name="Reddy Y.H.K."/>
            <person name="Borovok I."/>
            <person name="Grinberg I.R."/>
            <person name="Lamed R."/>
            <person name="Zhivin O."/>
            <person name="Bayer E.A."/>
            <person name="Brown S.D."/>
        </authorList>
    </citation>
    <scope>NUCLEOTIDE SEQUENCE [LARGE SCALE GENOMIC DNA]</scope>
    <source>
        <strain evidence="6">DSM 2933</strain>
    </source>
</reference>
<evidence type="ECO:0000256" key="2">
    <source>
        <dbReference type="ARBA" id="ARBA00023004"/>
    </source>
</evidence>
<dbReference type="PROSITE" id="PS51379">
    <property type="entry name" value="4FE4S_FER_2"/>
    <property type="match status" value="2"/>
</dbReference>
<comment type="caution">
    <text evidence="5">The sequence shown here is derived from an EMBL/GenBank/DDBJ whole genome shotgun (WGS) entry which is preliminary data.</text>
</comment>
<dbReference type="SUPFAM" id="SSF54862">
    <property type="entry name" value="4Fe-4S ferredoxins"/>
    <property type="match status" value="1"/>
</dbReference>
<dbReference type="InterPro" id="IPR017900">
    <property type="entry name" value="4Fe4S_Fe_S_CS"/>
</dbReference>
<protein>
    <submittedName>
        <fullName evidence="5">Coenzyme F420 hydrogenase/dehydrogenase beta subunit domain protein</fullName>
    </submittedName>
</protein>
<dbReference type="Pfam" id="PF12838">
    <property type="entry name" value="Fer4_7"/>
    <property type="match status" value="1"/>
</dbReference>
<dbReference type="eggNOG" id="COG1143">
    <property type="taxonomic scope" value="Bacteria"/>
</dbReference>
<feature type="domain" description="4Fe-4S ferredoxin-type" evidence="4">
    <location>
        <begin position="1"/>
        <end position="31"/>
    </location>
</feature>
<keyword evidence="2" id="KW-0408">Iron</keyword>
<keyword evidence="1" id="KW-0479">Metal-binding</keyword>
<dbReference type="PANTHER" id="PTHR43193">
    <property type="match status" value="1"/>
</dbReference>
<keyword evidence="3" id="KW-0411">Iron-sulfur</keyword>
<dbReference type="Pfam" id="PF04432">
    <property type="entry name" value="FrhB_FdhB_C"/>
    <property type="match status" value="1"/>
</dbReference>
<evidence type="ECO:0000313" key="5">
    <source>
        <dbReference type="EMBL" id="KNY26824.1"/>
    </source>
</evidence>
<feature type="domain" description="4Fe-4S ferredoxin-type" evidence="4">
    <location>
        <begin position="36"/>
        <end position="65"/>
    </location>
</feature>
<keyword evidence="6" id="KW-1185">Reference proteome</keyword>
<dbReference type="Proteomes" id="UP000036923">
    <property type="component" value="Unassembled WGS sequence"/>
</dbReference>
<gene>
    <name evidence="5" type="ORF">Bccel_2089</name>
</gene>
<dbReference type="PANTHER" id="PTHR43193:SF2">
    <property type="entry name" value="POLYFERREDOXIN PROTEIN FWDF"/>
    <property type="match status" value="1"/>
</dbReference>
<evidence type="ECO:0000256" key="3">
    <source>
        <dbReference type="ARBA" id="ARBA00023014"/>
    </source>
</evidence>
<sequence>MKNVYNSKTECYGCGGCKNICPKNAISMAEDEEGFLHPEINESLCNGCKLCVKVCPIKKRDNNKNFIKAAYAIKNKDEEIRKSSSSGGVFRALAKFVIDNKGIVFGAKFDNDFSVIHDKAESLEECKLFSGSKYLQSNTKNTYREVEQYLNEKKLVLYSGTPCQIYGLETFLEGKDISGLITCDIICHGTPSPLIFKEYINKFEKEYKSKIKNVNFRFKNDEAITNIKLDFETGATYINSSKSDEFYQLFLDSIISKPVCHSCKFANKNRVGDITLGDFWGIEEVLDNFDDNKGVSAVLINTEKGERIFENINKESLTIVEVKPEQVNQPQLYEPTPCYSIDDRISFWNSYQKSGYNKAVENFRKRPFIYKLKNKIRRILKR</sequence>
<dbReference type="STRING" id="398512.Bccel_2089"/>
<dbReference type="GO" id="GO:0051536">
    <property type="term" value="F:iron-sulfur cluster binding"/>
    <property type="evidence" value="ECO:0007669"/>
    <property type="project" value="UniProtKB-KW"/>
</dbReference>
<accession>A0A0L6JM27</accession>